<feature type="transmembrane region" description="Helical" evidence="2">
    <location>
        <begin position="50"/>
        <end position="74"/>
    </location>
</feature>
<proteinExistence type="predicted"/>
<feature type="transmembrane region" description="Helical" evidence="2">
    <location>
        <begin position="416"/>
        <end position="434"/>
    </location>
</feature>
<feature type="transmembrane region" description="Helical" evidence="2">
    <location>
        <begin position="20"/>
        <end position="38"/>
    </location>
</feature>
<dbReference type="AlphaFoldDB" id="A0AAW3PNM4"/>
<organism evidence="3 4">
    <name type="scientific">Burkholderia anthina</name>
    <dbReference type="NCBI Taxonomy" id="179879"/>
    <lineage>
        <taxon>Bacteria</taxon>
        <taxon>Pseudomonadati</taxon>
        <taxon>Pseudomonadota</taxon>
        <taxon>Betaproteobacteria</taxon>
        <taxon>Burkholderiales</taxon>
        <taxon>Burkholderiaceae</taxon>
        <taxon>Burkholderia</taxon>
        <taxon>Burkholderia cepacia complex</taxon>
    </lineage>
</organism>
<gene>
    <name evidence="3" type="ORF">WS64_29960</name>
</gene>
<dbReference type="Proteomes" id="UP000070434">
    <property type="component" value="Unassembled WGS sequence"/>
</dbReference>
<feature type="compositionally biased region" description="Low complexity" evidence="1">
    <location>
        <begin position="541"/>
        <end position="552"/>
    </location>
</feature>
<name>A0AAW3PNM4_9BURK</name>
<keyword evidence="2" id="KW-1133">Transmembrane helix</keyword>
<evidence type="ECO:0000256" key="2">
    <source>
        <dbReference type="SAM" id="Phobius"/>
    </source>
</evidence>
<evidence type="ECO:0000313" key="4">
    <source>
        <dbReference type="Proteomes" id="UP000070434"/>
    </source>
</evidence>
<evidence type="ECO:0008006" key="5">
    <source>
        <dbReference type="Google" id="ProtNLM"/>
    </source>
</evidence>
<evidence type="ECO:0000256" key="1">
    <source>
        <dbReference type="SAM" id="MobiDB-lite"/>
    </source>
</evidence>
<feature type="transmembrane region" description="Helical" evidence="2">
    <location>
        <begin position="271"/>
        <end position="291"/>
    </location>
</feature>
<keyword evidence="2" id="KW-0812">Transmembrane</keyword>
<feature type="transmembrane region" description="Helical" evidence="2">
    <location>
        <begin position="116"/>
        <end position="138"/>
    </location>
</feature>
<feature type="region of interest" description="Disordered" evidence="1">
    <location>
        <begin position="526"/>
        <end position="552"/>
    </location>
</feature>
<feature type="region of interest" description="Disordered" evidence="1">
    <location>
        <begin position="596"/>
        <end position="617"/>
    </location>
</feature>
<comment type="caution">
    <text evidence="3">The sequence shown here is derived from an EMBL/GenBank/DDBJ whole genome shotgun (WGS) entry which is preliminary data.</text>
</comment>
<feature type="transmembrane region" description="Helical" evidence="2">
    <location>
        <begin position="303"/>
        <end position="324"/>
    </location>
</feature>
<evidence type="ECO:0000313" key="3">
    <source>
        <dbReference type="EMBL" id="KWZ29710.1"/>
    </source>
</evidence>
<feature type="transmembrane region" description="Helical" evidence="2">
    <location>
        <begin position="144"/>
        <end position="164"/>
    </location>
</feature>
<feature type="transmembrane region" description="Helical" evidence="2">
    <location>
        <begin position="176"/>
        <end position="196"/>
    </location>
</feature>
<reference evidence="3 4" key="1">
    <citation type="submission" date="2015-11" db="EMBL/GenBank/DDBJ databases">
        <authorList>
            <person name="Sahl J."/>
            <person name="Wagner D."/>
            <person name="Keim P."/>
        </authorList>
    </citation>
    <scope>NUCLEOTIDE SEQUENCE [LARGE SCALE GENOMIC DNA]</scope>
    <source>
        <strain evidence="3 4">AZ-4-2-10-S1-D7</strain>
    </source>
</reference>
<accession>A0AAW3PNM4</accession>
<feature type="transmembrane region" description="Helical" evidence="2">
    <location>
        <begin position="355"/>
        <end position="379"/>
    </location>
</feature>
<feature type="transmembrane region" description="Helical" evidence="2">
    <location>
        <begin position="391"/>
        <end position="409"/>
    </location>
</feature>
<dbReference type="EMBL" id="LNJP01000004">
    <property type="protein sequence ID" value="KWZ29710.1"/>
    <property type="molecule type" value="Genomic_DNA"/>
</dbReference>
<feature type="transmembrane region" description="Helical" evidence="2">
    <location>
        <begin position="231"/>
        <end position="251"/>
    </location>
</feature>
<dbReference type="RefSeq" id="WP_060968701.1">
    <property type="nucleotide sequence ID" value="NZ_LNJP01000004.1"/>
</dbReference>
<sequence length="680" mass="72839">MRTFRQRFEKIVDDHPFTLLSLLVLSLGGAPLLLYSVSIGQLPDFTLTDLTGALIAAFVIEIGLAGLFAIYFLFAGFSARFVLDQFYEDNPTASIGQSGSPTQNQQMRDRLLRGRFILLATMLTGLLWGEALASPFVYWIGPALAWLTVVGYLMTYAGLIGLLIDNESIATSGRTRVLWSVFAFGAVVLVALQLAARLKPIMVDPALADQAHPLAFACSKLAPVARIGIEWITAHLWIPSVLVVVSVALLVRRRWTGRSASVSNRALRVGLRWVLGIAIAAFVLASSSWMVDHARFEWLWQANWLALSVVGAATGVVGLLWLIWRVLRGRLANTSIVGGGGPRLLARWNGPSKLIVAKLCVTVVFAFCTVWVLLSAYFLVDMTHAKDRAQILFMTISLLSVFNWAAFSTRGWKTRAGLCVMVAIAAFASVPTIAQNPLLFPRMLVTTLGFGNRHALSMALSGQQCATLAPFGVRCSTGKDGSITLTHVNIVNRLGSSMVIELMLRTDSSADTGPVIARKSATVAQPRAVHVPETGSRRAAKPVPAAASRPSSAVSANVSAQTLVLTMAVRDSISHEQGHGCDPFLLELRTRALKRAPVQAEKSSDKTKASGGGAASGTKAVGAVSVMAPTAPLVKDADLSCVRITIPKDQVVSYASAGGRSYEAGYSGYIPAAEKMDGVH</sequence>
<keyword evidence="2" id="KW-0472">Membrane</keyword>
<protein>
    <recommendedName>
        <fullName evidence="5">ABC transporter permease</fullName>
    </recommendedName>
</protein>